<sequence>MINEIKIPQMTLTGDTSGMSHDVSKVLAFTFELNGRTIEGYAKTKWQGDSSTGLIKKNYKFKAYTDVDCKQKLSFKVRPDWTTNNTFNLKANFIDVTHARNIINAKLFSEMAATRPNVNAELVSATNFSEIQGFPIKLKINDNDAGVYTFNTGKDDVLFNMNKGSNLQGAVEAAQWVDETRFLKDEAKFDGSDFTVEYPDEITPTLKNSFESLMKWAHQSNIYDIQNQQKNYIDVDSVIDFGLFSNVIQDTDMNVKNAMYVTYDAKKWMMVPYDLDTSWQLQWDGKSLQNINQNLFDFQSNRLLQMIFAANPEKVLERYHFLRQTTLREDHIIELFRNFMFSVGEENYETDLKLWPSIPSAALTDFTQLQSAIYHRLKVVDQQVEEKFAGGEVGAIPNYVKNSDFMYDTSDWDVFGSFHRTLWPSSIGHGSAGASYDDQSLTEVTWPSIQSKPIWLTTAAPNNPEISFAGNIYIYSGEKLVPGRDSFNVSVRFLDTNLKEIGYSAVWADINVLDQLQRLKAEHVSIPEGTAYVRFAYFAGCDGHAIMTQPQINFSPTLGKYTSN</sequence>
<dbReference type="OrthoDB" id="2330174at2"/>
<dbReference type="Pfam" id="PF08757">
    <property type="entry name" value="CotH"/>
    <property type="match status" value="1"/>
</dbReference>
<dbReference type="eggNOG" id="COG5337">
    <property type="taxonomic scope" value="Bacteria"/>
</dbReference>
<dbReference type="Proteomes" id="UP000051999">
    <property type="component" value="Unassembled WGS sequence"/>
</dbReference>
<comment type="caution">
    <text evidence="1">The sequence shown here is derived from an EMBL/GenBank/DDBJ whole genome shotgun (WGS) entry which is preliminary data.</text>
</comment>
<dbReference type="PATRIC" id="fig|1114972.6.peg.1553"/>
<evidence type="ECO:0000313" key="2">
    <source>
        <dbReference type="Proteomes" id="UP000051999"/>
    </source>
</evidence>
<organism evidence="1 2">
    <name type="scientific">Furfurilactobacillus rossiae DSM 15814</name>
    <dbReference type="NCBI Taxonomy" id="1114972"/>
    <lineage>
        <taxon>Bacteria</taxon>
        <taxon>Bacillati</taxon>
        <taxon>Bacillota</taxon>
        <taxon>Bacilli</taxon>
        <taxon>Lactobacillales</taxon>
        <taxon>Lactobacillaceae</taxon>
        <taxon>Furfurilactobacillus</taxon>
    </lineage>
</organism>
<gene>
    <name evidence="1" type="ORF">FD35_GL001527</name>
</gene>
<proteinExistence type="predicted"/>
<keyword evidence="1" id="KW-0167">Capsid protein</keyword>
<reference evidence="1 2" key="1">
    <citation type="journal article" date="2015" name="Genome Announc.">
        <title>Expanding the biotechnology potential of lactobacilli through comparative genomics of 213 strains and associated genera.</title>
        <authorList>
            <person name="Sun Z."/>
            <person name="Harris H.M."/>
            <person name="McCann A."/>
            <person name="Guo C."/>
            <person name="Argimon S."/>
            <person name="Zhang W."/>
            <person name="Yang X."/>
            <person name="Jeffery I.B."/>
            <person name="Cooney J.C."/>
            <person name="Kagawa T.F."/>
            <person name="Liu W."/>
            <person name="Song Y."/>
            <person name="Salvetti E."/>
            <person name="Wrobel A."/>
            <person name="Rasinkangas P."/>
            <person name="Parkhill J."/>
            <person name="Rea M.C."/>
            <person name="O'Sullivan O."/>
            <person name="Ritari J."/>
            <person name="Douillard F.P."/>
            <person name="Paul Ross R."/>
            <person name="Yang R."/>
            <person name="Briner A.E."/>
            <person name="Felis G.E."/>
            <person name="de Vos W.M."/>
            <person name="Barrangou R."/>
            <person name="Klaenhammer T.R."/>
            <person name="Caufield P.W."/>
            <person name="Cui Y."/>
            <person name="Zhang H."/>
            <person name="O'Toole P.W."/>
        </authorList>
    </citation>
    <scope>NUCLEOTIDE SEQUENCE [LARGE SCALE GENOMIC DNA]</scope>
    <source>
        <strain evidence="1 2">DSM 15814</strain>
    </source>
</reference>
<name>A0A0R1RFF6_9LACO</name>
<dbReference type="EMBL" id="AZFF01000028">
    <property type="protein sequence ID" value="KRL52949.1"/>
    <property type="molecule type" value="Genomic_DNA"/>
</dbReference>
<keyword evidence="1" id="KW-0946">Virion</keyword>
<dbReference type="InterPro" id="IPR014867">
    <property type="entry name" value="Spore_coat_CotH_CotH2/3/7"/>
</dbReference>
<accession>A0A0R1RFF6</accession>
<dbReference type="RefSeq" id="WP_017262772.1">
    <property type="nucleotide sequence ID" value="NZ_AZFF01000028.1"/>
</dbReference>
<dbReference type="AlphaFoldDB" id="A0A0R1RFF6"/>
<keyword evidence="2" id="KW-1185">Reference proteome</keyword>
<protein>
    <submittedName>
        <fullName evidence="1">Spore coat protein CotH</fullName>
    </submittedName>
</protein>
<evidence type="ECO:0000313" key="1">
    <source>
        <dbReference type="EMBL" id="KRL52949.1"/>
    </source>
</evidence>